<evidence type="ECO:0000313" key="7">
    <source>
        <dbReference type="Proteomes" id="UP001642405"/>
    </source>
</evidence>
<proteinExistence type="predicted"/>
<dbReference type="EMBL" id="CAWUHB010000047">
    <property type="protein sequence ID" value="CAK7229164.1"/>
    <property type="molecule type" value="Genomic_DNA"/>
</dbReference>
<evidence type="ECO:0000256" key="2">
    <source>
        <dbReference type="ARBA" id="ARBA00022723"/>
    </source>
</evidence>
<dbReference type="PANTHER" id="PTHR43498:SF1">
    <property type="entry name" value="COB--COM HETERODISULFIDE REDUCTASE IRON-SULFUR SUBUNIT A"/>
    <property type="match status" value="1"/>
</dbReference>
<organism evidence="6 7">
    <name type="scientific">Sporothrix curviconia</name>
    <dbReference type="NCBI Taxonomy" id="1260050"/>
    <lineage>
        <taxon>Eukaryota</taxon>
        <taxon>Fungi</taxon>
        <taxon>Dikarya</taxon>
        <taxon>Ascomycota</taxon>
        <taxon>Pezizomycotina</taxon>
        <taxon>Sordariomycetes</taxon>
        <taxon>Sordariomycetidae</taxon>
        <taxon>Ophiostomatales</taxon>
        <taxon>Ophiostomataceae</taxon>
        <taxon>Sporothrix</taxon>
    </lineage>
</organism>
<sequence length="783" mass="85745">MAPARVEEQILQREAAVASRSLRTSLLQADVCVCGGGLSGTIAAIAAARNGVSVVLVQDRPVLGGNASSEVRLWILGATSHMFNNNRYAREGGLVDEILLENLYRNPEGNPLILDTILLEKVREEPNIRLFLNTALLACDKDADRIARITAFNAQTSTMYTVAAHQFIDCTGDGTLAFLAGAPFRIGAEQRDEFGEQFAPDAEYGHMLGHSIYFYSKDAGKPVTFVAPSYALKDVEKEIPRFHRFTTKEMGCNLWWIEHGGRLDTVHDTEEIKWELWRVVYGVWDYFKNSGRFPEAANLTLEWVGTVPGKRESRRFVGPTMLRQQDIVEQRFHADAVSHGGWSLDLHPADGVYSEVDGCTQWHSKGVYQIPFSTMVCAEVPNLLYGGRIISATHVAFASTRVMATSGSNANALGLAVALCKQLGEPGSDQPLDPIQLLQKGHMATLQRDLMRFGQYLPGYKLEDADDLVRQAVSVSADKNFVLDQLPADGPPKVLVRSLAQMLPLAQGAVPVFGVTVLSAVAATTLTVQLRGSQKAYNYTPEVVLAEQTFALVAGPNALTIDFGGLDGGIVNPQTQYVFLCLLQNDGVAVATTQTRVSALMTVEHECDQAPPDDVGVDAFERWTPVRRPMGHNLALSVTPPLAAWAADNIRNGVARPTKRTNCWVPAADAARKLLTTTWATPQTIQRVVVHFDTDYDHALESVLRGHPERAIVFCVKKWRLLDLSGGAGHETELYVEDNNHLSRREAVLAAPVTTTALGVEILELNGDERHVQGGIFEVRAYA</sequence>
<gene>
    <name evidence="6" type="ORF">SCUCBS95973_007127</name>
</gene>
<keyword evidence="2" id="KW-0479">Metal-binding</keyword>
<evidence type="ECO:0000256" key="1">
    <source>
        <dbReference type="ARBA" id="ARBA00022485"/>
    </source>
</evidence>
<accession>A0ABP0CAV8</accession>
<evidence type="ECO:0000256" key="5">
    <source>
        <dbReference type="ARBA" id="ARBA00023014"/>
    </source>
</evidence>
<evidence type="ECO:0008006" key="8">
    <source>
        <dbReference type="Google" id="ProtNLM"/>
    </source>
</evidence>
<dbReference type="Proteomes" id="UP001642405">
    <property type="component" value="Unassembled WGS sequence"/>
</dbReference>
<protein>
    <recommendedName>
        <fullName evidence="8">FAD dependent oxidoreductase</fullName>
    </recommendedName>
</protein>
<dbReference type="Pfam" id="PF12831">
    <property type="entry name" value="FAD_oxidored"/>
    <property type="match status" value="1"/>
</dbReference>
<dbReference type="SUPFAM" id="SSF51905">
    <property type="entry name" value="FAD/NAD(P)-binding domain"/>
    <property type="match status" value="1"/>
</dbReference>
<dbReference type="PANTHER" id="PTHR43498">
    <property type="entry name" value="FERREDOXIN:COB-COM HETERODISULFIDE REDUCTASE SUBUNIT A"/>
    <property type="match status" value="1"/>
</dbReference>
<dbReference type="Gene3D" id="3.50.50.60">
    <property type="entry name" value="FAD/NAD(P)-binding domain"/>
    <property type="match status" value="1"/>
</dbReference>
<keyword evidence="5" id="KW-0411">Iron-sulfur</keyword>
<dbReference type="InterPro" id="IPR036188">
    <property type="entry name" value="FAD/NAD-bd_sf"/>
</dbReference>
<keyword evidence="7" id="KW-1185">Reference proteome</keyword>
<keyword evidence="4" id="KW-0408">Iron</keyword>
<keyword evidence="3" id="KW-0560">Oxidoreductase</keyword>
<name>A0ABP0CAV8_9PEZI</name>
<evidence type="ECO:0000256" key="3">
    <source>
        <dbReference type="ARBA" id="ARBA00023002"/>
    </source>
</evidence>
<evidence type="ECO:0000313" key="6">
    <source>
        <dbReference type="EMBL" id="CAK7229164.1"/>
    </source>
</evidence>
<reference evidence="6 7" key="1">
    <citation type="submission" date="2024-01" db="EMBL/GenBank/DDBJ databases">
        <authorList>
            <person name="Allen C."/>
            <person name="Tagirdzhanova G."/>
        </authorList>
    </citation>
    <scope>NUCLEOTIDE SEQUENCE [LARGE SCALE GENOMIC DNA]</scope>
</reference>
<evidence type="ECO:0000256" key="4">
    <source>
        <dbReference type="ARBA" id="ARBA00023004"/>
    </source>
</evidence>
<keyword evidence="1" id="KW-0004">4Fe-4S</keyword>
<comment type="caution">
    <text evidence="6">The sequence shown here is derived from an EMBL/GenBank/DDBJ whole genome shotgun (WGS) entry which is preliminary data.</text>
</comment>
<dbReference type="InterPro" id="IPR039650">
    <property type="entry name" value="HdrA-like"/>
</dbReference>